<keyword evidence="4" id="KW-0175">Coiled coil</keyword>
<evidence type="ECO:0000256" key="2">
    <source>
        <dbReference type="ARBA" id="ARBA00022525"/>
    </source>
</evidence>
<keyword evidence="3 5" id="KW-0732">Signal</keyword>
<dbReference type="InterPro" id="IPR001073">
    <property type="entry name" value="C1q_dom"/>
</dbReference>
<feature type="coiled-coil region" evidence="4">
    <location>
        <begin position="44"/>
        <end position="71"/>
    </location>
</feature>
<feature type="chain" id="PRO_5003258754" evidence="5">
    <location>
        <begin position="20"/>
        <end position="225"/>
    </location>
</feature>
<dbReference type="PANTHER" id="PTHR22923:SF116">
    <property type="entry name" value="C1Q DOMAIN-CONTAINING PROTEIN"/>
    <property type="match status" value="1"/>
</dbReference>
<evidence type="ECO:0000256" key="5">
    <source>
        <dbReference type="SAM" id="SignalP"/>
    </source>
</evidence>
<dbReference type="Gene3D" id="2.60.120.40">
    <property type="match status" value="1"/>
</dbReference>
<dbReference type="PANTHER" id="PTHR22923">
    <property type="entry name" value="CEREBELLIN-RELATED"/>
    <property type="match status" value="1"/>
</dbReference>
<dbReference type="SMART" id="SM00110">
    <property type="entry name" value="C1Q"/>
    <property type="match status" value="1"/>
</dbReference>
<evidence type="ECO:0000259" key="6">
    <source>
        <dbReference type="PROSITE" id="PS50871"/>
    </source>
</evidence>
<proteinExistence type="evidence at transcript level"/>
<organism evidence="7">
    <name type="scientific">Mytilus galloprovincialis</name>
    <name type="common">Mediterranean mussel</name>
    <dbReference type="NCBI Taxonomy" id="29158"/>
    <lineage>
        <taxon>Eukaryota</taxon>
        <taxon>Metazoa</taxon>
        <taxon>Spiralia</taxon>
        <taxon>Lophotrochozoa</taxon>
        <taxon>Mollusca</taxon>
        <taxon>Bivalvia</taxon>
        <taxon>Autobranchia</taxon>
        <taxon>Pteriomorphia</taxon>
        <taxon>Mytilida</taxon>
        <taxon>Mytiloidea</taxon>
        <taxon>Mytilidae</taxon>
        <taxon>Mytilinae</taxon>
        <taxon>Mytilus</taxon>
    </lineage>
</organism>
<dbReference type="EMBL" id="FR715649">
    <property type="protein sequence ID" value="CBX41719.1"/>
    <property type="molecule type" value="mRNA"/>
</dbReference>
<sequence length="225" mass="25052">MKSLYFTTILLLQNVLVLSLENGQQMDKRVERLEKIILHQNRVNAEQQIQLDNQQSVIKELQADIRRMKVEISHCTSTKEHVSLQKRQYSPTEVAFSTQLTKHLTGLGHHAAVIFDKVILDTTSSYNVGDGVFTVPMTGIYVFTWTASVGNGNWETTELIVNGTPYAYTLVDAGASGDYGSGTQTVVLKVNQSDHVLVRTGNTGDGKLDGNKYDTFSGWILFPLE</sequence>
<name>F0V4A7_MYTGA</name>
<dbReference type="PROSITE" id="PS50871">
    <property type="entry name" value="C1Q"/>
    <property type="match status" value="1"/>
</dbReference>
<dbReference type="InterPro" id="IPR008983">
    <property type="entry name" value="Tumour_necrosis_fac-like_dom"/>
</dbReference>
<keyword evidence="2" id="KW-0964">Secreted</keyword>
<evidence type="ECO:0000313" key="7">
    <source>
        <dbReference type="EMBL" id="CBX41719.1"/>
    </source>
</evidence>
<dbReference type="PRINTS" id="PR00007">
    <property type="entry name" value="COMPLEMNTC1Q"/>
</dbReference>
<evidence type="ECO:0000256" key="1">
    <source>
        <dbReference type="ARBA" id="ARBA00004613"/>
    </source>
</evidence>
<dbReference type="AlphaFoldDB" id="F0V4A7"/>
<dbReference type="GO" id="GO:0005576">
    <property type="term" value="C:extracellular region"/>
    <property type="evidence" value="ECO:0007669"/>
    <property type="project" value="UniProtKB-SubCell"/>
</dbReference>
<feature type="signal peptide" evidence="5">
    <location>
        <begin position="1"/>
        <end position="19"/>
    </location>
</feature>
<feature type="domain" description="C1q" evidence="6">
    <location>
        <begin position="89"/>
        <end position="225"/>
    </location>
</feature>
<comment type="subcellular location">
    <subcellularLocation>
        <location evidence="1">Secreted</location>
    </subcellularLocation>
</comment>
<dbReference type="SUPFAM" id="SSF49842">
    <property type="entry name" value="TNF-like"/>
    <property type="match status" value="1"/>
</dbReference>
<dbReference type="InterPro" id="IPR050822">
    <property type="entry name" value="Cerebellin_Synaptic_Org"/>
</dbReference>
<evidence type="ECO:0000256" key="4">
    <source>
        <dbReference type="SAM" id="Coils"/>
    </source>
</evidence>
<reference evidence="7" key="1">
    <citation type="journal article" date="2011" name="Dev. Comp. Immunol.">
        <title>The C1q domain containing proteins of the Mediterranean mussel Mytilus galloprovincialis: A widespread and diverse family of immune-related molecules.</title>
        <authorList>
            <person name="Gerdol M."/>
            <person name="Manfrin C."/>
            <person name="De Moro G."/>
            <person name="Figueras A."/>
            <person name="Novoa B."/>
            <person name="Venier P."/>
            <person name="Pallavicini A."/>
        </authorList>
    </citation>
    <scope>NUCLEOTIDE SEQUENCE</scope>
</reference>
<dbReference type="SMR" id="F0V4A7"/>
<protein>
    <submittedName>
        <fullName evidence="7">Putative C1q domain containing protein MgC1q70</fullName>
    </submittedName>
</protein>
<dbReference type="Pfam" id="PF00386">
    <property type="entry name" value="C1q"/>
    <property type="match status" value="1"/>
</dbReference>
<gene>
    <name evidence="7" type="primary">MgC1q70</name>
</gene>
<evidence type="ECO:0000256" key="3">
    <source>
        <dbReference type="ARBA" id="ARBA00022729"/>
    </source>
</evidence>
<accession>F0V4A7</accession>